<dbReference type="EMBL" id="RBQG01000144">
    <property type="protein sequence ID" value="RMP13774.1"/>
    <property type="molecule type" value="Genomic_DNA"/>
</dbReference>
<evidence type="ECO:0000256" key="3">
    <source>
        <dbReference type="ARBA" id="ARBA00022741"/>
    </source>
</evidence>
<name>A0A0P9Q0U4_9PSED</name>
<organism evidence="6 8">
    <name type="scientific">Pseudomonas syringae pv. delphinii</name>
    <dbReference type="NCBI Taxonomy" id="192088"/>
    <lineage>
        <taxon>Bacteria</taxon>
        <taxon>Pseudomonadati</taxon>
        <taxon>Pseudomonadota</taxon>
        <taxon>Gammaproteobacteria</taxon>
        <taxon>Pseudomonadales</taxon>
        <taxon>Pseudomonadaceae</taxon>
        <taxon>Pseudomonas</taxon>
    </lineage>
</organism>
<evidence type="ECO:0000256" key="2">
    <source>
        <dbReference type="ARBA" id="ARBA00022597"/>
    </source>
</evidence>
<keyword evidence="4" id="KW-0067">ATP-binding</keyword>
<dbReference type="InterPro" id="IPR015855">
    <property type="entry name" value="ABC_transpr_MalK-like"/>
</dbReference>
<keyword evidence="3" id="KW-0547">Nucleotide-binding</keyword>
<evidence type="ECO:0000256" key="4">
    <source>
        <dbReference type="ARBA" id="ARBA00022840"/>
    </source>
</evidence>
<dbReference type="GO" id="GO:0005524">
    <property type="term" value="F:ATP binding"/>
    <property type="evidence" value="ECO:0007669"/>
    <property type="project" value="UniProtKB-KW"/>
</dbReference>
<evidence type="ECO:0000313" key="6">
    <source>
        <dbReference type="EMBL" id="RMP13774.1"/>
    </source>
</evidence>
<accession>A0A0P9Q0U4</accession>
<dbReference type="InterPro" id="IPR003439">
    <property type="entry name" value="ABC_transporter-like_ATP-bd"/>
</dbReference>
<dbReference type="Gene3D" id="2.40.50.100">
    <property type="match status" value="1"/>
</dbReference>
<dbReference type="AlphaFoldDB" id="A0A0P9Q0U4"/>
<dbReference type="Gene3D" id="3.40.50.300">
    <property type="entry name" value="P-loop containing nucleotide triphosphate hydrolases"/>
    <property type="match status" value="1"/>
</dbReference>
<dbReference type="Pfam" id="PF00005">
    <property type="entry name" value="ABC_tran"/>
    <property type="match status" value="1"/>
</dbReference>
<dbReference type="PROSITE" id="PS50893">
    <property type="entry name" value="ABC_TRANSPORTER_2"/>
    <property type="match status" value="1"/>
</dbReference>
<dbReference type="GO" id="GO:0015423">
    <property type="term" value="F:ABC-type maltose transporter activity"/>
    <property type="evidence" value="ECO:0007669"/>
    <property type="project" value="TreeGrafter"/>
</dbReference>
<dbReference type="InterPro" id="IPR003593">
    <property type="entry name" value="AAA+_ATPase"/>
</dbReference>
<dbReference type="CDD" id="cd03301">
    <property type="entry name" value="ABC_MalK_N"/>
    <property type="match status" value="1"/>
</dbReference>
<dbReference type="NCBIfam" id="NF008653">
    <property type="entry name" value="PRK11650.1"/>
    <property type="match status" value="1"/>
</dbReference>
<dbReference type="PANTHER" id="PTHR43875">
    <property type="entry name" value="MALTODEXTRIN IMPORT ATP-BINDING PROTEIN MSMX"/>
    <property type="match status" value="1"/>
</dbReference>
<dbReference type="SUPFAM" id="SSF50331">
    <property type="entry name" value="MOP-like"/>
    <property type="match status" value="1"/>
</dbReference>
<comment type="caution">
    <text evidence="6">The sequence shown here is derived from an EMBL/GenBank/DDBJ whole genome shotgun (WGS) entry which is preliminary data.</text>
</comment>
<evidence type="ECO:0000313" key="8">
    <source>
        <dbReference type="Proteomes" id="UP000267908"/>
    </source>
</evidence>
<dbReference type="SUPFAM" id="SSF52540">
    <property type="entry name" value="P-loop containing nucleoside triphosphate hydrolases"/>
    <property type="match status" value="1"/>
</dbReference>
<dbReference type="InterPro" id="IPR012340">
    <property type="entry name" value="NA-bd_OB-fold"/>
</dbReference>
<protein>
    <submittedName>
        <fullName evidence="6">ABC transporter:TOBE</fullName>
    </submittedName>
</protein>
<evidence type="ECO:0000256" key="1">
    <source>
        <dbReference type="ARBA" id="ARBA00022448"/>
    </source>
</evidence>
<evidence type="ECO:0000313" key="9">
    <source>
        <dbReference type="Proteomes" id="UP000269044"/>
    </source>
</evidence>
<dbReference type="Pfam" id="PF08402">
    <property type="entry name" value="TOBE_2"/>
    <property type="match status" value="1"/>
</dbReference>
<dbReference type="InterPro" id="IPR013611">
    <property type="entry name" value="Transp-assoc_OB_typ2"/>
</dbReference>
<keyword evidence="1" id="KW-0813">Transport</keyword>
<reference evidence="8 9" key="1">
    <citation type="submission" date="2018-08" db="EMBL/GenBank/DDBJ databases">
        <title>Recombination of ecologically and evolutionarily significant loci maintains genetic cohesion in the Pseudomonas syringae species complex.</title>
        <authorList>
            <person name="Dillon M."/>
            <person name="Thakur S."/>
            <person name="Almeida R.N.D."/>
            <person name="Weir B.S."/>
            <person name="Guttman D.S."/>
        </authorList>
    </citation>
    <scope>NUCLEOTIDE SEQUENCE [LARGE SCALE GENOMIC DNA]</scope>
    <source>
        <strain evidence="7 9">ICMP 13052</strain>
        <strain evidence="6 8">ICMP 4330</strain>
    </source>
</reference>
<dbReference type="GO" id="GO:0016887">
    <property type="term" value="F:ATP hydrolysis activity"/>
    <property type="evidence" value="ECO:0007669"/>
    <property type="project" value="InterPro"/>
</dbReference>
<dbReference type="Proteomes" id="UP000267908">
    <property type="component" value="Unassembled WGS sequence"/>
</dbReference>
<sequence length="382" mass="41458">MSNSPGPKNKKESNMANLSIRNLQKGFDGHQIIKGIDLDVKDREFVVFVGPSGCGKSTLLRLIAGLEEVTSGTIELDGRDITQVTPAKRDLAMVFQTYALYPHMTVGKNLSFALDLAGGDKAEIKRKVDEAARILELGPLLERKPKQLSGGQRQRVAIGRAIVRNPKIFLFDEPLSNLDAALRVQTRLELSRLHKELQATMIYVTHDQVEAMTLADKVVVLNGGKVEQVGSPLELYHHPANLFVAGFLGTPKMGFLKGKLSRVDSASCEVELDAGTRISLPVSGAGQSVGAPVTLGIRPEHLNLAQNNDCQLQVIADVSERLGSDTYCHVRTRSGEPLTLRIRGDLASQYGETLNLHLDSSQCHLFDAQGLVIAKALQTAAA</sequence>
<gene>
    <name evidence="7" type="ORF">ALQ08_04142</name>
    <name evidence="6" type="ORF">ALQ28_04190</name>
</gene>
<evidence type="ECO:0000313" key="7">
    <source>
        <dbReference type="EMBL" id="RMQ26219.1"/>
    </source>
</evidence>
<dbReference type="InterPro" id="IPR008995">
    <property type="entry name" value="Mo/tungstate-bd_C_term_dom"/>
</dbReference>
<dbReference type="GO" id="GO:0055052">
    <property type="term" value="C:ATP-binding cassette (ABC) transporter complex, substrate-binding subunit-containing"/>
    <property type="evidence" value="ECO:0007669"/>
    <property type="project" value="TreeGrafter"/>
</dbReference>
<dbReference type="GO" id="GO:1990060">
    <property type="term" value="C:maltose transport complex"/>
    <property type="evidence" value="ECO:0007669"/>
    <property type="project" value="TreeGrafter"/>
</dbReference>
<dbReference type="InterPro" id="IPR017871">
    <property type="entry name" value="ABC_transporter-like_CS"/>
</dbReference>
<dbReference type="Proteomes" id="UP000269044">
    <property type="component" value="Unassembled WGS sequence"/>
</dbReference>
<dbReference type="PROSITE" id="PS00211">
    <property type="entry name" value="ABC_TRANSPORTER_1"/>
    <property type="match status" value="1"/>
</dbReference>
<dbReference type="InterPro" id="IPR027417">
    <property type="entry name" value="P-loop_NTPase"/>
</dbReference>
<feature type="domain" description="ABC transporter" evidence="5">
    <location>
        <begin position="18"/>
        <end position="248"/>
    </location>
</feature>
<dbReference type="Gene3D" id="2.40.50.140">
    <property type="entry name" value="Nucleic acid-binding proteins"/>
    <property type="match status" value="1"/>
</dbReference>
<proteinExistence type="predicted"/>
<dbReference type="SMART" id="SM00382">
    <property type="entry name" value="AAA"/>
    <property type="match status" value="1"/>
</dbReference>
<dbReference type="EMBL" id="RBRA01000092">
    <property type="protein sequence ID" value="RMQ26219.1"/>
    <property type="molecule type" value="Genomic_DNA"/>
</dbReference>
<evidence type="ECO:0000259" key="5">
    <source>
        <dbReference type="PROSITE" id="PS50893"/>
    </source>
</evidence>
<keyword evidence="2" id="KW-0762">Sugar transport</keyword>
<dbReference type="InterPro" id="IPR047641">
    <property type="entry name" value="ABC_transpr_MalK/UgpC-like"/>
</dbReference>
<dbReference type="PANTHER" id="PTHR43875:SF3">
    <property type="entry name" value="MALTOSE_MALTODEXTRIN IMPORT ATP-BINDING PROTEIN MALK"/>
    <property type="match status" value="1"/>
</dbReference>
<dbReference type="FunFam" id="3.40.50.300:FF:000042">
    <property type="entry name" value="Maltose/maltodextrin ABC transporter, ATP-binding protein"/>
    <property type="match status" value="1"/>
</dbReference>